<organism evidence="2 3">
    <name type="scientific">Botryobasidium botryosum (strain FD-172 SS1)</name>
    <dbReference type="NCBI Taxonomy" id="930990"/>
    <lineage>
        <taxon>Eukaryota</taxon>
        <taxon>Fungi</taxon>
        <taxon>Dikarya</taxon>
        <taxon>Basidiomycota</taxon>
        <taxon>Agaricomycotina</taxon>
        <taxon>Agaricomycetes</taxon>
        <taxon>Cantharellales</taxon>
        <taxon>Botryobasidiaceae</taxon>
        <taxon>Botryobasidium</taxon>
    </lineage>
</organism>
<evidence type="ECO:0000313" key="2">
    <source>
        <dbReference type="EMBL" id="KDQ19100.1"/>
    </source>
</evidence>
<dbReference type="InParanoid" id="A0A067MWL9"/>
<proteinExistence type="predicted"/>
<feature type="transmembrane region" description="Helical" evidence="1">
    <location>
        <begin position="20"/>
        <end position="42"/>
    </location>
</feature>
<dbReference type="HOGENOM" id="CLU_1722064_0_0_1"/>
<keyword evidence="1" id="KW-0812">Transmembrane</keyword>
<keyword evidence="3" id="KW-1185">Reference proteome</keyword>
<keyword evidence="1" id="KW-0472">Membrane</keyword>
<accession>A0A067MWL9</accession>
<name>A0A067MWL9_BOTB1</name>
<dbReference type="AlphaFoldDB" id="A0A067MWL9"/>
<protein>
    <submittedName>
        <fullName evidence="2">Uncharacterized protein</fullName>
    </submittedName>
</protein>
<reference evidence="3" key="1">
    <citation type="journal article" date="2014" name="Proc. Natl. Acad. Sci. U.S.A.">
        <title>Extensive sampling of basidiomycete genomes demonstrates inadequacy of the white-rot/brown-rot paradigm for wood decay fungi.</title>
        <authorList>
            <person name="Riley R."/>
            <person name="Salamov A.A."/>
            <person name="Brown D.W."/>
            <person name="Nagy L.G."/>
            <person name="Floudas D."/>
            <person name="Held B.W."/>
            <person name="Levasseur A."/>
            <person name="Lombard V."/>
            <person name="Morin E."/>
            <person name="Otillar R."/>
            <person name="Lindquist E.A."/>
            <person name="Sun H."/>
            <person name="LaButti K.M."/>
            <person name="Schmutz J."/>
            <person name="Jabbour D."/>
            <person name="Luo H."/>
            <person name="Baker S.E."/>
            <person name="Pisabarro A.G."/>
            <person name="Walton J.D."/>
            <person name="Blanchette R.A."/>
            <person name="Henrissat B."/>
            <person name="Martin F."/>
            <person name="Cullen D."/>
            <person name="Hibbett D.S."/>
            <person name="Grigoriev I.V."/>
        </authorList>
    </citation>
    <scope>NUCLEOTIDE SEQUENCE [LARGE SCALE GENOMIC DNA]</scope>
    <source>
        <strain evidence="3">FD-172 SS1</strain>
    </source>
</reference>
<sequence>MLRTENVDGAMAWLLDLFHYVLYIGGTGYPVLPLCGCLLWSRTPTKVPIVPPNLMRWWTAAGLSISYSILAPCWKISRRWGSHGCRWCRMMAKGVLSRCFIRVFADLVRFASLSREKHMGLALAFEASLGCETVPLFIWLASRPKIPVQGSE</sequence>
<gene>
    <name evidence="2" type="ORF">BOTBODRAFT_28592</name>
</gene>
<evidence type="ECO:0000256" key="1">
    <source>
        <dbReference type="SAM" id="Phobius"/>
    </source>
</evidence>
<dbReference type="EMBL" id="KL198020">
    <property type="protein sequence ID" value="KDQ19100.1"/>
    <property type="molecule type" value="Genomic_DNA"/>
</dbReference>
<dbReference type="Proteomes" id="UP000027195">
    <property type="component" value="Unassembled WGS sequence"/>
</dbReference>
<feature type="transmembrane region" description="Helical" evidence="1">
    <location>
        <begin position="54"/>
        <end position="74"/>
    </location>
</feature>
<evidence type="ECO:0000313" key="3">
    <source>
        <dbReference type="Proteomes" id="UP000027195"/>
    </source>
</evidence>
<keyword evidence="1" id="KW-1133">Transmembrane helix</keyword>